<evidence type="ECO:0000256" key="2">
    <source>
        <dbReference type="ARBA" id="ARBA00022679"/>
    </source>
</evidence>
<organism evidence="5 6">
    <name type="scientific">Manihot esculenta</name>
    <name type="common">Cassava</name>
    <name type="synonym">Jatropha manihot</name>
    <dbReference type="NCBI Taxonomy" id="3983"/>
    <lineage>
        <taxon>Eukaryota</taxon>
        <taxon>Viridiplantae</taxon>
        <taxon>Streptophyta</taxon>
        <taxon>Embryophyta</taxon>
        <taxon>Tracheophyta</taxon>
        <taxon>Spermatophyta</taxon>
        <taxon>Magnoliopsida</taxon>
        <taxon>eudicotyledons</taxon>
        <taxon>Gunneridae</taxon>
        <taxon>Pentapetalae</taxon>
        <taxon>rosids</taxon>
        <taxon>fabids</taxon>
        <taxon>Malpighiales</taxon>
        <taxon>Euphorbiaceae</taxon>
        <taxon>Crotonoideae</taxon>
        <taxon>Manihoteae</taxon>
        <taxon>Manihot</taxon>
    </lineage>
</organism>
<dbReference type="AlphaFoldDB" id="A0A2C9W9I0"/>
<reference evidence="6" key="1">
    <citation type="journal article" date="2016" name="Nat. Biotechnol.">
        <title>Sequencing wild and cultivated cassava and related species reveals extensive interspecific hybridization and genetic diversity.</title>
        <authorList>
            <person name="Bredeson J.V."/>
            <person name="Lyons J.B."/>
            <person name="Prochnik S.E."/>
            <person name="Wu G.A."/>
            <person name="Ha C.M."/>
            <person name="Edsinger-Gonzales E."/>
            <person name="Grimwood J."/>
            <person name="Schmutz J."/>
            <person name="Rabbi I.Y."/>
            <person name="Egesi C."/>
            <person name="Nauluvula P."/>
            <person name="Lebot V."/>
            <person name="Ndunguru J."/>
            <person name="Mkamilo G."/>
            <person name="Bart R.S."/>
            <person name="Setter T.L."/>
            <person name="Gleadow R.M."/>
            <person name="Kulakow P."/>
            <person name="Ferguson M.E."/>
            <person name="Rounsley S."/>
            <person name="Rokhsar D.S."/>
        </authorList>
    </citation>
    <scope>NUCLEOTIDE SEQUENCE [LARGE SCALE GENOMIC DNA]</scope>
    <source>
        <strain evidence="6">cv. AM560-2</strain>
    </source>
</reference>
<keyword evidence="1" id="KW-0489">Methyltransferase</keyword>
<dbReference type="InterPro" id="IPR016461">
    <property type="entry name" value="COMT-like"/>
</dbReference>
<dbReference type="Gene3D" id="1.10.10.10">
    <property type="entry name" value="Winged helix-like DNA-binding domain superfamily/Winged helix DNA-binding domain"/>
    <property type="match status" value="1"/>
</dbReference>
<dbReference type="InterPro" id="IPR036388">
    <property type="entry name" value="WH-like_DNA-bd_sf"/>
</dbReference>
<dbReference type="Gene3D" id="3.40.50.150">
    <property type="entry name" value="Vaccinia Virus protein VP39"/>
    <property type="match status" value="1"/>
</dbReference>
<evidence type="ECO:0000313" key="6">
    <source>
        <dbReference type="Proteomes" id="UP000091857"/>
    </source>
</evidence>
<keyword evidence="3" id="KW-0949">S-adenosyl-L-methionine</keyword>
<dbReference type="GO" id="GO:0008168">
    <property type="term" value="F:methyltransferase activity"/>
    <property type="evidence" value="ECO:0007669"/>
    <property type="project" value="UniProtKB-KW"/>
</dbReference>
<dbReference type="OrthoDB" id="1606438at2759"/>
<accession>A0A2C9W9I0</accession>
<proteinExistence type="predicted"/>
<evidence type="ECO:0000256" key="1">
    <source>
        <dbReference type="ARBA" id="ARBA00022603"/>
    </source>
</evidence>
<sequence>MASITTTHEQQEEEEQRQYAMQIASASLLPMALKAATELGVLEILEKAGPTVQLSSSQIASQLTILNPLLLDCILRLLASNRVLTCSVTSNGHDGQLHSLYGLGPVAKYFIKNHDGGCLAPLLAMIQDKVMMETWYHLKDAVVEGGTPFDKAHKMNGIEYMG</sequence>
<dbReference type="SUPFAM" id="SSF46785">
    <property type="entry name" value="Winged helix' DNA-binding domain"/>
    <property type="match status" value="1"/>
</dbReference>
<evidence type="ECO:0000313" key="5">
    <source>
        <dbReference type="EMBL" id="OAY56246.1"/>
    </source>
</evidence>
<evidence type="ECO:0000259" key="4">
    <source>
        <dbReference type="Pfam" id="PF08100"/>
    </source>
</evidence>
<gene>
    <name evidence="5" type="ORF">MANES_02G000500v8</name>
</gene>
<dbReference type="EMBL" id="CM004388">
    <property type="protein sequence ID" value="OAY56246.1"/>
    <property type="molecule type" value="Genomic_DNA"/>
</dbReference>
<feature type="domain" description="O-methyltransferase dimerisation" evidence="4">
    <location>
        <begin position="21"/>
        <end position="112"/>
    </location>
</feature>
<dbReference type="GO" id="GO:0032259">
    <property type="term" value="P:methylation"/>
    <property type="evidence" value="ECO:0007669"/>
    <property type="project" value="UniProtKB-KW"/>
</dbReference>
<dbReference type="InterPro" id="IPR029063">
    <property type="entry name" value="SAM-dependent_MTases_sf"/>
</dbReference>
<protein>
    <recommendedName>
        <fullName evidence="4">O-methyltransferase dimerisation domain-containing protein</fullName>
    </recommendedName>
</protein>
<evidence type="ECO:0000256" key="3">
    <source>
        <dbReference type="ARBA" id="ARBA00022691"/>
    </source>
</evidence>
<keyword evidence="2" id="KW-0808">Transferase</keyword>
<keyword evidence="6" id="KW-1185">Reference proteome</keyword>
<dbReference type="STRING" id="3983.A0A2C9W9I0"/>
<dbReference type="Pfam" id="PF08100">
    <property type="entry name" value="Dimerisation"/>
    <property type="match status" value="1"/>
</dbReference>
<dbReference type="PROSITE" id="PS51683">
    <property type="entry name" value="SAM_OMT_II"/>
    <property type="match status" value="1"/>
</dbReference>
<dbReference type="Proteomes" id="UP000091857">
    <property type="component" value="Chromosome 2"/>
</dbReference>
<dbReference type="Gramene" id="Manes.02G000500.1.v8.1">
    <property type="protein sequence ID" value="Manes.02G000500.1.v8.1.CDS"/>
    <property type="gene ID" value="Manes.02G000500.v8.1"/>
</dbReference>
<dbReference type="InterPro" id="IPR012967">
    <property type="entry name" value="COMT_dimerisation"/>
</dbReference>
<dbReference type="FunFam" id="1.10.10.10:FF:000357">
    <property type="entry name" value="Caffeic acid 3-O-methyltransferase"/>
    <property type="match status" value="1"/>
</dbReference>
<comment type="caution">
    <text evidence="5">The sequence shown here is derived from an EMBL/GenBank/DDBJ whole genome shotgun (WGS) entry which is preliminary data.</text>
</comment>
<dbReference type="PANTHER" id="PTHR11746">
    <property type="entry name" value="O-METHYLTRANSFERASE"/>
    <property type="match status" value="1"/>
</dbReference>
<name>A0A2C9W9I0_MANES</name>
<dbReference type="GO" id="GO:0046983">
    <property type="term" value="F:protein dimerization activity"/>
    <property type="evidence" value="ECO:0007669"/>
    <property type="project" value="InterPro"/>
</dbReference>
<dbReference type="InterPro" id="IPR036390">
    <property type="entry name" value="WH_DNA-bd_sf"/>
</dbReference>